<evidence type="ECO:0000256" key="1">
    <source>
        <dbReference type="ARBA" id="ARBA00006987"/>
    </source>
</evidence>
<dbReference type="CDD" id="cd13578">
    <property type="entry name" value="PBP2_Bug27"/>
    <property type="match status" value="1"/>
</dbReference>
<dbReference type="Proteomes" id="UP000596827">
    <property type="component" value="Unassembled WGS sequence"/>
</dbReference>
<organism evidence="3 4">
    <name type="scientific">Ramlibacter albus</name>
    <dbReference type="NCBI Taxonomy" id="2079448"/>
    <lineage>
        <taxon>Bacteria</taxon>
        <taxon>Pseudomonadati</taxon>
        <taxon>Pseudomonadota</taxon>
        <taxon>Betaproteobacteria</taxon>
        <taxon>Burkholderiales</taxon>
        <taxon>Comamonadaceae</taxon>
        <taxon>Ramlibacter</taxon>
    </lineage>
</organism>
<keyword evidence="4" id="KW-1185">Reference proteome</keyword>
<dbReference type="Pfam" id="PF03401">
    <property type="entry name" value="TctC"/>
    <property type="match status" value="1"/>
</dbReference>
<protein>
    <submittedName>
        <fullName evidence="3">Tripartite tricarboxylate transporter substrate binding protein</fullName>
    </submittedName>
</protein>
<comment type="similarity">
    <text evidence="1">Belongs to the UPF0065 (bug) family.</text>
</comment>
<accession>A0A923S3E6</accession>
<name>A0A923S3E6_9BURK</name>
<gene>
    <name evidence="3" type="ORF">H8R02_01155</name>
</gene>
<dbReference type="PIRSF" id="PIRSF017082">
    <property type="entry name" value="YflP"/>
    <property type="match status" value="1"/>
</dbReference>
<dbReference type="InterPro" id="IPR005064">
    <property type="entry name" value="BUG"/>
</dbReference>
<dbReference type="InterPro" id="IPR042100">
    <property type="entry name" value="Bug_dom1"/>
</dbReference>
<dbReference type="AlphaFoldDB" id="A0A923S3E6"/>
<evidence type="ECO:0000313" key="4">
    <source>
        <dbReference type="Proteomes" id="UP000596827"/>
    </source>
</evidence>
<dbReference type="EMBL" id="JACORU010000001">
    <property type="protein sequence ID" value="MBC5763042.1"/>
    <property type="molecule type" value="Genomic_DNA"/>
</dbReference>
<evidence type="ECO:0000313" key="3">
    <source>
        <dbReference type="EMBL" id="MBC5763042.1"/>
    </source>
</evidence>
<dbReference type="Gene3D" id="3.40.190.10">
    <property type="entry name" value="Periplasmic binding protein-like II"/>
    <property type="match status" value="1"/>
</dbReference>
<reference evidence="3" key="1">
    <citation type="submission" date="2020-08" db="EMBL/GenBank/DDBJ databases">
        <title>Ramlibacter sp. GTP1 16S ribosomal RNA gene genome sequencing and assembly.</title>
        <authorList>
            <person name="Kang M."/>
        </authorList>
    </citation>
    <scope>NUCLEOTIDE SEQUENCE</scope>
    <source>
        <strain evidence="3">GTP1</strain>
    </source>
</reference>
<proteinExistence type="inferred from homology"/>
<keyword evidence="2" id="KW-0732">Signal</keyword>
<feature type="signal peptide" evidence="2">
    <location>
        <begin position="1"/>
        <end position="23"/>
    </location>
</feature>
<dbReference type="Gene3D" id="3.40.190.150">
    <property type="entry name" value="Bordetella uptake gene, domain 1"/>
    <property type="match status" value="1"/>
</dbReference>
<dbReference type="SUPFAM" id="SSF53850">
    <property type="entry name" value="Periplasmic binding protein-like II"/>
    <property type="match status" value="1"/>
</dbReference>
<comment type="caution">
    <text evidence="3">The sequence shown here is derived from an EMBL/GenBank/DDBJ whole genome shotgun (WGS) entry which is preliminary data.</text>
</comment>
<dbReference type="PANTHER" id="PTHR42928:SF5">
    <property type="entry name" value="BLR1237 PROTEIN"/>
    <property type="match status" value="1"/>
</dbReference>
<dbReference type="RefSeq" id="WP_187079512.1">
    <property type="nucleotide sequence ID" value="NZ_JACORU010000001.1"/>
</dbReference>
<dbReference type="PANTHER" id="PTHR42928">
    <property type="entry name" value="TRICARBOXYLATE-BINDING PROTEIN"/>
    <property type="match status" value="1"/>
</dbReference>
<evidence type="ECO:0000256" key="2">
    <source>
        <dbReference type="SAM" id="SignalP"/>
    </source>
</evidence>
<feature type="chain" id="PRO_5037410532" evidence="2">
    <location>
        <begin position="24"/>
        <end position="322"/>
    </location>
</feature>
<sequence>MRPFLWLATLACSLSVLGSTAFAQDYPAKTIRLVVPFAPGGAPDIVARGIAQQLGTRLGQSVVVENKLGAGGNIAYEAVAKSPADGYTLIFATTGIATNMSLFKARRYDTLKDFSPVTQVTSGPHVLVANKTVSAKNVRELVAYAKANPSKLSYGSSGNGTILHLAGELFNHKAGVELLHVPYKGASLAQTDLVGGSIQLMFSDVASALPYINAGTLRPLAVTGKRRMPLLPDVPTIAESGVPQYDIEAWFGILAPAGTPQPIVDRLNREIRATLAAPELQQRLDGLGQVVVGSSPKEFSDFLRVEVAKMAEIVKASGIAVE</sequence>